<evidence type="ECO:0000313" key="3">
    <source>
        <dbReference type="Proteomes" id="UP000823790"/>
    </source>
</evidence>
<dbReference type="Proteomes" id="UP000823790">
    <property type="component" value="Unassembled WGS sequence"/>
</dbReference>
<evidence type="ECO:0000256" key="1">
    <source>
        <dbReference type="SAM" id="Phobius"/>
    </source>
</evidence>
<keyword evidence="3" id="KW-1185">Reference proteome</keyword>
<sequence>MNDRERIVNRDLSLLDEAHYGGRIARAEYRARRRNVLSALRDSHGITARKAVVRPARPADVPDADVVPALLGRTTRSSRMLLALFAAGALACAVLLGLLFVTS</sequence>
<organism evidence="2 3">
    <name type="scientific">Frateuria flava</name>
    <dbReference type="NCBI Taxonomy" id="2821489"/>
    <lineage>
        <taxon>Bacteria</taxon>
        <taxon>Pseudomonadati</taxon>
        <taxon>Pseudomonadota</taxon>
        <taxon>Gammaproteobacteria</taxon>
        <taxon>Lysobacterales</taxon>
        <taxon>Rhodanobacteraceae</taxon>
        <taxon>Frateuria</taxon>
    </lineage>
</organism>
<protein>
    <recommendedName>
        <fullName evidence="4">DUF1707 domain-containing protein</fullName>
    </recommendedName>
</protein>
<proteinExistence type="predicted"/>
<keyword evidence="1" id="KW-0472">Membrane</keyword>
<reference evidence="2 3" key="1">
    <citation type="submission" date="2021-04" db="EMBL/GenBank/DDBJ databases">
        <authorList>
            <person name="Huq M.A."/>
        </authorList>
    </citation>
    <scope>NUCLEOTIDE SEQUENCE [LARGE SCALE GENOMIC DNA]</scope>
    <source>
        <strain evidence="2 3">MAH-13</strain>
    </source>
</reference>
<name>A0ABS4DQ05_9GAMM</name>
<keyword evidence="1" id="KW-0812">Transmembrane</keyword>
<comment type="caution">
    <text evidence="2">The sequence shown here is derived from an EMBL/GenBank/DDBJ whole genome shotgun (WGS) entry which is preliminary data.</text>
</comment>
<dbReference type="EMBL" id="JAGJRS010000022">
    <property type="protein sequence ID" value="MBP1475145.1"/>
    <property type="molecule type" value="Genomic_DNA"/>
</dbReference>
<feature type="transmembrane region" description="Helical" evidence="1">
    <location>
        <begin position="81"/>
        <end position="101"/>
    </location>
</feature>
<evidence type="ECO:0000313" key="2">
    <source>
        <dbReference type="EMBL" id="MBP1475145.1"/>
    </source>
</evidence>
<dbReference type="RefSeq" id="WP_209621309.1">
    <property type="nucleotide sequence ID" value="NZ_JAGJRS010000022.1"/>
</dbReference>
<gene>
    <name evidence="2" type="ORF">J7I44_12600</name>
</gene>
<evidence type="ECO:0008006" key="4">
    <source>
        <dbReference type="Google" id="ProtNLM"/>
    </source>
</evidence>
<accession>A0ABS4DQ05</accession>
<keyword evidence="1" id="KW-1133">Transmembrane helix</keyword>